<feature type="transmembrane region" description="Helical" evidence="1">
    <location>
        <begin position="30"/>
        <end position="47"/>
    </location>
</feature>
<keyword evidence="1" id="KW-1133">Transmembrane helix</keyword>
<dbReference type="Proteomes" id="UP001160334">
    <property type="component" value="Unassembled WGS sequence"/>
</dbReference>
<protein>
    <submittedName>
        <fullName evidence="2">Uncharacterized protein</fullName>
    </submittedName>
</protein>
<reference evidence="2 3" key="1">
    <citation type="submission" date="2023-04" db="EMBL/GenBank/DDBJ databases">
        <title>Forest soil microbial communities from Buena Vista Peninsula, Colon Province, Panama.</title>
        <authorList>
            <person name="Bouskill N."/>
        </authorList>
    </citation>
    <scope>NUCLEOTIDE SEQUENCE [LARGE SCALE GENOMIC DNA]</scope>
    <source>
        <strain evidence="2 3">CFH S0262</strain>
    </source>
</reference>
<sequence length="83" mass="9167">MLNSSPIDVTVVRPKVTGATALGRLAGRNAVLFLTAWLVMLIVGAQTPWHPGYWQVFLLLVAIRLILPAASDSTYTYWTKEPK</sequence>
<dbReference type="EMBL" id="JARXVC010000011">
    <property type="protein sequence ID" value="MDH6282865.1"/>
    <property type="molecule type" value="Genomic_DNA"/>
</dbReference>
<feature type="transmembrane region" description="Helical" evidence="1">
    <location>
        <begin position="53"/>
        <end position="70"/>
    </location>
</feature>
<keyword evidence="1" id="KW-0812">Transmembrane</keyword>
<evidence type="ECO:0000256" key="1">
    <source>
        <dbReference type="SAM" id="Phobius"/>
    </source>
</evidence>
<comment type="caution">
    <text evidence="2">The sequence shown here is derived from an EMBL/GenBank/DDBJ whole genome shotgun (WGS) entry which is preliminary data.</text>
</comment>
<evidence type="ECO:0000313" key="3">
    <source>
        <dbReference type="Proteomes" id="UP001160334"/>
    </source>
</evidence>
<gene>
    <name evidence="2" type="ORF">M2280_004102</name>
</gene>
<keyword evidence="1" id="KW-0472">Membrane</keyword>
<keyword evidence="3" id="KW-1185">Reference proteome</keyword>
<name>A0ABT6MF56_9NOCA</name>
<proteinExistence type="predicted"/>
<organism evidence="2 3">
    <name type="scientific">Prescottella agglutinans</name>
    <dbReference type="NCBI Taxonomy" id="1644129"/>
    <lineage>
        <taxon>Bacteria</taxon>
        <taxon>Bacillati</taxon>
        <taxon>Actinomycetota</taxon>
        <taxon>Actinomycetes</taxon>
        <taxon>Mycobacteriales</taxon>
        <taxon>Nocardiaceae</taxon>
        <taxon>Prescottella</taxon>
    </lineage>
</organism>
<evidence type="ECO:0000313" key="2">
    <source>
        <dbReference type="EMBL" id="MDH6282865.1"/>
    </source>
</evidence>
<accession>A0ABT6MF56</accession>